<evidence type="ECO:0000313" key="2">
    <source>
        <dbReference type="EMBL" id="EMD37822.1"/>
    </source>
</evidence>
<organism evidence="2 3">
    <name type="scientific">Ceriporiopsis subvermispora (strain B)</name>
    <name type="common">White-rot fungus</name>
    <name type="synonym">Gelatoporia subvermispora</name>
    <dbReference type="NCBI Taxonomy" id="914234"/>
    <lineage>
        <taxon>Eukaryota</taxon>
        <taxon>Fungi</taxon>
        <taxon>Dikarya</taxon>
        <taxon>Basidiomycota</taxon>
        <taxon>Agaricomycotina</taxon>
        <taxon>Agaricomycetes</taxon>
        <taxon>Polyporales</taxon>
        <taxon>Gelatoporiaceae</taxon>
        <taxon>Gelatoporia</taxon>
    </lineage>
</organism>
<dbReference type="Proteomes" id="UP000016930">
    <property type="component" value="Unassembled WGS sequence"/>
</dbReference>
<dbReference type="EMBL" id="KB445796">
    <property type="protein sequence ID" value="EMD37822.1"/>
    <property type="molecule type" value="Genomic_DNA"/>
</dbReference>
<dbReference type="AlphaFoldDB" id="M2RH59"/>
<evidence type="ECO:0000313" key="3">
    <source>
        <dbReference type="Proteomes" id="UP000016930"/>
    </source>
</evidence>
<sequence>MRNVDSLGEKGRKRRAGWRDGTAAAVRWTRTNYDEGLTACVGTTNAVFPRSNTGRTLSGGGNALSGLKTGRGVPATVCTWIELCCINAGVCSVPQTGGRFALEARISVEVAHDPL</sequence>
<gene>
    <name evidence="2" type="ORF">CERSUDRAFT_114472</name>
</gene>
<evidence type="ECO:0000256" key="1">
    <source>
        <dbReference type="SAM" id="MobiDB-lite"/>
    </source>
</evidence>
<accession>M2RH59</accession>
<name>M2RH59_CERS8</name>
<protein>
    <submittedName>
        <fullName evidence="2">Uncharacterized protein</fullName>
    </submittedName>
</protein>
<reference evidence="2 3" key="1">
    <citation type="journal article" date="2012" name="Proc. Natl. Acad. Sci. U.S.A.">
        <title>Comparative genomics of Ceriporiopsis subvermispora and Phanerochaete chrysosporium provide insight into selective ligninolysis.</title>
        <authorList>
            <person name="Fernandez-Fueyo E."/>
            <person name="Ruiz-Duenas F.J."/>
            <person name="Ferreira P."/>
            <person name="Floudas D."/>
            <person name="Hibbett D.S."/>
            <person name="Canessa P."/>
            <person name="Larrondo L.F."/>
            <person name="James T.Y."/>
            <person name="Seelenfreund D."/>
            <person name="Lobos S."/>
            <person name="Polanco R."/>
            <person name="Tello M."/>
            <person name="Honda Y."/>
            <person name="Watanabe T."/>
            <person name="Watanabe T."/>
            <person name="Ryu J.S."/>
            <person name="Kubicek C.P."/>
            <person name="Schmoll M."/>
            <person name="Gaskell J."/>
            <person name="Hammel K.E."/>
            <person name="St John F.J."/>
            <person name="Vanden Wymelenberg A."/>
            <person name="Sabat G."/>
            <person name="Splinter BonDurant S."/>
            <person name="Syed K."/>
            <person name="Yadav J.S."/>
            <person name="Doddapaneni H."/>
            <person name="Subramanian V."/>
            <person name="Lavin J.L."/>
            <person name="Oguiza J.A."/>
            <person name="Perez G."/>
            <person name="Pisabarro A.G."/>
            <person name="Ramirez L."/>
            <person name="Santoyo F."/>
            <person name="Master E."/>
            <person name="Coutinho P.M."/>
            <person name="Henrissat B."/>
            <person name="Lombard V."/>
            <person name="Magnuson J.K."/>
            <person name="Kuees U."/>
            <person name="Hori C."/>
            <person name="Igarashi K."/>
            <person name="Samejima M."/>
            <person name="Held B.W."/>
            <person name="Barry K.W."/>
            <person name="LaButti K.M."/>
            <person name="Lapidus A."/>
            <person name="Lindquist E.A."/>
            <person name="Lucas S.M."/>
            <person name="Riley R."/>
            <person name="Salamov A.A."/>
            <person name="Hoffmeister D."/>
            <person name="Schwenk D."/>
            <person name="Hadar Y."/>
            <person name="Yarden O."/>
            <person name="de Vries R.P."/>
            <person name="Wiebenga A."/>
            <person name="Stenlid J."/>
            <person name="Eastwood D."/>
            <person name="Grigoriev I.V."/>
            <person name="Berka R.M."/>
            <person name="Blanchette R.A."/>
            <person name="Kersten P."/>
            <person name="Martinez A.T."/>
            <person name="Vicuna R."/>
            <person name="Cullen D."/>
        </authorList>
    </citation>
    <scope>NUCLEOTIDE SEQUENCE [LARGE SCALE GENOMIC DNA]</scope>
    <source>
        <strain evidence="2 3">B</strain>
    </source>
</reference>
<proteinExistence type="predicted"/>
<keyword evidence="3" id="KW-1185">Reference proteome</keyword>
<dbReference type="HOGENOM" id="CLU_2108738_0_0_1"/>
<feature type="region of interest" description="Disordered" evidence="1">
    <location>
        <begin position="1"/>
        <end position="20"/>
    </location>
</feature>